<dbReference type="SUPFAM" id="SSF63817">
    <property type="entry name" value="Sortase"/>
    <property type="match status" value="1"/>
</dbReference>
<reference evidence="4 5" key="1">
    <citation type="submission" date="2018-08" db="EMBL/GenBank/DDBJ databases">
        <title>Sequencing the genomes of 1000 actinobacteria strains.</title>
        <authorList>
            <person name="Klenk H.-P."/>
        </authorList>
    </citation>
    <scope>NUCLEOTIDE SEQUENCE [LARGE SCALE GENOMIC DNA]</scope>
    <source>
        <strain evidence="4 5">DSM 22967</strain>
    </source>
</reference>
<keyword evidence="1" id="KW-0378">Hydrolase</keyword>
<dbReference type="Pfam" id="PF04203">
    <property type="entry name" value="Sortase"/>
    <property type="match status" value="1"/>
</dbReference>
<dbReference type="InterPro" id="IPR042001">
    <property type="entry name" value="Sortase_F"/>
</dbReference>
<dbReference type="InterPro" id="IPR005754">
    <property type="entry name" value="Sortase"/>
</dbReference>
<name>A0A3D9UKY1_9MICO</name>
<dbReference type="PROSITE" id="PS51257">
    <property type="entry name" value="PROKAR_LIPOPROTEIN"/>
    <property type="match status" value="1"/>
</dbReference>
<dbReference type="InterPro" id="IPR023365">
    <property type="entry name" value="Sortase_dom-sf"/>
</dbReference>
<protein>
    <submittedName>
        <fullName evidence="4">Sortase family protein</fullName>
    </submittedName>
</protein>
<feature type="compositionally biased region" description="Low complexity" evidence="2">
    <location>
        <begin position="58"/>
        <end position="124"/>
    </location>
</feature>
<organism evidence="4 5">
    <name type="scientific">Calidifontibacter indicus</name>
    <dbReference type="NCBI Taxonomy" id="419650"/>
    <lineage>
        <taxon>Bacteria</taxon>
        <taxon>Bacillati</taxon>
        <taxon>Actinomycetota</taxon>
        <taxon>Actinomycetes</taxon>
        <taxon>Micrococcales</taxon>
        <taxon>Dermacoccaceae</taxon>
        <taxon>Calidifontibacter</taxon>
    </lineage>
</organism>
<dbReference type="AlphaFoldDB" id="A0A3D9UKY1"/>
<dbReference type="Proteomes" id="UP000256253">
    <property type="component" value="Unassembled WGS sequence"/>
</dbReference>
<gene>
    <name evidence="4" type="ORF">DFJ65_0976</name>
</gene>
<feature type="signal peptide" evidence="3">
    <location>
        <begin position="1"/>
        <end position="21"/>
    </location>
</feature>
<keyword evidence="3" id="KW-0732">Signal</keyword>
<keyword evidence="5" id="KW-1185">Reference proteome</keyword>
<dbReference type="EMBL" id="QTUA01000001">
    <property type="protein sequence ID" value="REF29986.1"/>
    <property type="molecule type" value="Genomic_DNA"/>
</dbReference>
<sequence>MRHRLQFAGAALAAAAFVAVAAGCGDNSEIGSPSSDSATYSVSQYAGATGSTHARSMSASGSTGSSSAGSAAGTTSTGGTPGSSTNASATSGASGSSTTGASGSASSSTATGGTTTTNPTGSPSRVYVFDSGGRTIVNASLVPTYLDSQNVLAPPGGTAGWYAERGWALPGKRGASILVGHVTWGGAPDTFYNLLKVVPGNKILVTYTSGDRVSFTATQSRPVSKAAVPKDGTIWAANSPTPVLRLITCDPKTPINGGHFEGNWVVWANPG</sequence>
<dbReference type="CDD" id="cd05829">
    <property type="entry name" value="Sortase_F"/>
    <property type="match status" value="1"/>
</dbReference>
<dbReference type="GO" id="GO:0016787">
    <property type="term" value="F:hydrolase activity"/>
    <property type="evidence" value="ECO:0007669"/>
    <property type="project" value="UniProtKB-KW"/>
</dbReference>
<dbReference type="RefSeq" id="WP_115922049.1">
    <property type="nucleotide sequence ID" value="NZ_QTUA01000001.1"/>
</dbReference>
<evidence type="ECO:0000313" key="4">
    <source>
        <dbReference type="EMBL" id="REF29986.1"/>
    </source>
</evidence>
<feature type="region of interest" description="Disordered" evidence="2">
    <location>
        <begin position="52"/>
        <end position="126"/>
    </location>
</feature>
<proteinExistence type="predicted"/>
<evidence type="ECO:0000256" key="2">
    <source>
        <dbReference type="SAM" id="MobiDB-lite"/>
    </source>
</evidence>
<accession>A0A3D9UKY1</accession>
<dbReference type="OrthoDB" id="5146456at2"/>
<dbReference type="Gene3D" id="2.40.260.10">
    <property type="entry name" value="Sortase"/>
    <property type="match status" value="1"/>
</dbReference>
<comment type="caution">
    <text evidence="4">The sequence shown here is derived from an EMBL/GenBank/DDBJ whole genome shotgun (WGS) entry which is preliminary data.</text>
</comment>
<evidence type="ECO:0000256" key="1">
    <source>
        <dbReference type="ARBA" id="ARBA00022801"/>
    </source>
</evidence>
<feature type="chain" id="PRO_5017673451" evidence="3">
    <location>
        <begin position="22"/>
        <end position="271"/>
    </location>
</feature>
<evidence type="ECO:0000256" key="3">
    <source>
        <dbReference type="SAM" id="SignalP"/>
    </source>
</evidence>
<evidence type="ECO:0000313" key="5">
    <source>
        <dbReference type="Proteomes" id="UP000256253"/>
    </source>
</evidence>